<reference evidence="1 2" key="1">
    <citation type="submission" date="2023-11" db="EMBL/GenBank/DDBJ databases">
        <title>Draft genomes analysis of Pseudomonas asiatica isolated from milk, feces and farm soil of cows suffering from clinical mastitis.</title>
        <authorList>
            <person name="Rahman T."/>
            <person name="Das Z.C."/>
            <person name="Hoque M.N."/>
        </authorList>
    </citation>
    <scope>NUCLEOTIDE SEQUENCE [LARGE SCALE GENOMIC DNA]</scope>
    <source>
        <strain evidence="1 2">2F2</strain>
    </source>
</reference>
<protein>
    <recommendedName>
        <fullName evidence="3">Winged helix-turn-helix domain-containing protein</fullName>
    </recommendedName>
</protein>
<accession>A0ABU5L590</accession>
<organism evidence="1 2">
    <name type="scientific">Pseudomonas asiatica</name>
    <dbReference type="NCBI Taxonomy" id="2219225"/>
    <lineage>
        <taxon>Bacteria</taxon>
        <taxon>Pseudomonadati</taxon>
        <taxon>Pseudomonadota</taxon>
        <taxon>Gammaproteobacteria</taxon>
        <taxon>Pseudomonadales</taxon>
        <taxon>Pseudomonadaceae</taxon>
        <taxon>Pseudomonas</taxon>
    </lineage>
</organism>
<proteinExistence type="predicted"/>
<dbReference type="EMBL" id="JAXUBM010000036">
    <property type="protein sequence ID" value="MDZ5741235.1"/>
    <property type="molecule type" value="Genomic_DNA"/>
</dbReference>
<keyword evidence="2" id="KW-1185">Reference proteome</keyword>
<sequence length="82" mass="9080">MAVFLRAAQDWQNLFFKIARIASVEGDARGVFSNEAAAEYSKAVGREVRVEEIQPVANELLAANLIMRRGHGLYGVTDPFVQ</sequence>
<gene>
    <name evidence="1" type="ORF">SOW75_23925</name>
</gene>
<name>A0ABU5L590_9PSED</name>
<dbReference type="Proteomes" id="UP001292116">
    <property type="component" value="Unassembled WGS sequence"/>
</dbReference>
<evidence type="ECO:0000313" key="1">
    <source>
        <dbReference type="EMBL" id="MDZ5741235.1"/>
    </source>
</evidence>
<evidence type="ECO:0000313" key="2">
    <source>
        <dbReference type="Proteomes" id="UP001292116"/>
    </source>
</evidence>
<evidence type="ECO:0008006" key="3">
    <source>
        <dbReference type="Google" id="ProtNLM"/>
    </source>
</evidence>
<comment type="caution">
    <text evidence="1">The sequence shown here is derived from an EMBL/GenBank/DDBJ whole genome shotgun (WGS) entry which is preliminary data.</text>
</comment>